<dbReference type="AlphaFoldDB" id="A0A370CB17"/>
<feature type="signal peptide" evidence="2">
    <location>
        <begin position="1"/>
        <end position="20"/>
    </location>
</feature>
<proteinExistence type="predicted"/>
<dbReference type="Pfam" id="PF26146">
    <property type="entry name" value="PI-PLC_X"/>
    <property type="match status" value="1"/>
</dbReference>
<feature type="region of interest" description="Disordered" evidence="1">
    <location>
        <begin position="27"/>
        <end position="47"/>
    </location>
</feature>
<dbReference type="PANTHER" id="PTHR13593">
    <property type="match status" value="1"/>
</dbReference>
<dbReference type="InterPro" id="IPR017946">
    <property type="entry name" value="PLC-like_Pdiesterase_TIM-brl"/>
</dbReference>
<dbReference type="GO" id="GO:0008081">
    <property type="term" value="F:phosphoric diester hydrolase activity"/>
    <property type="evidence" value="ECO:0007669"/>
    <property type="project" value="InterPro"/>
</dbReference>
<protein>
    <submittedName>
        <fullName evidence="3">PLC-like phosphodiesterase</fullName>
    </submittedName>
</protein>
<organism evidence="3 4">
    <name type="scientific">Aspergillus niger ATCC 13496</name>
    <dbReference type="NCBI Taxonomy" id="1353008"/>
    <lineage>
        <taxon>Eukaryota</taxon>
        <taxon>Fungi</taxon>
        <taxon>Dikarya</taxon>
        <taxon>Ascomycota</taxon>
        <taxon>Pezizomycotina</taxon>
        <taxon>Eurotiomycetes</taxon>
        <taxon>Eurotiomycetidae</taxon>
        <taxon>Eurotiales</taxon>
        <taxon>Aspergillaceae</taxon>
        <taxon>Aspergillus</taxon>
        <taxon>Aspergillus subgen. Circumdati</taxon>
    </lineage>
</organism>
<dbReference type="EMBL" id="KZ851906">
    <property type="protein sequence ID" value="RDH22982.1"/>
    <property type="molecule type" value="Genomic_DNA"/>
</dbReference>
<gene>
    <name evidence="3" type="ORF">M747DRAFT_321897</name>
</gene>
<evidence type="ECO:0000313" key="3">
    <source>
        <dbReference type="EMBL" id="RDH22982.1"/>
    </source>
</evidence>
<keyword evidence="2" id="KW-0732">Signal</keyword>
<dbReference type="CDD" id="cd08588">
    <property type="entry name" value="PI-PLCc_At5g67130_like"/>
    <property type="match status" value="1"/>
</dbReference>
<dbReference type="GO" id="GO:0006629">
    <property type="term" value="P:lipid metabolic process"/>
    <property type="evidence" value="ECO:0007669"/>
    <property type="project" value="InterPro"/>
</dbReference>
<dbReference type="PANTHER" id="PTHR13593:SF140">
    <property type="entry name" value="PLC-LIKE PHOSPHODIESTERASE"/>
    <property type="match status" value="1"/>
</dbReference>
<dbReference type="Gene3D" id="3.20.20.190">
    <property type="entry name" value="Phosphatidylinositol (PI) phosphodiesterase"/>
    <property type="match status" value="1"/>
</dbReference>
<feature type="chain" id="PRO_5016662927" evidence="2">
    <location>
        <begin position="21"/>
        <end position="515"/>
    </location>
</feature>
<dbReference type="VEuPathDB" id="FungiDB:M747DRAFT_321897"/>
<name>A0A370CB17_ASPNG</name>
<dbReference type="SUPFAM" id="SSF51695">
    <property type="entry name" value="PLC-like phosphodiesterases"/>
    <property type="match status" value="1"/>
</dbReference>
<dbReference type="Proteomes" id="UP000253845">
    <property type="component" value="Unassembled WGS sequence"/>
</dbReference>
<evidence type="ECO:0000256" key="1">
    <source>
        <dbReference type="SAM" id="MobiDB-lite"/>
    </source>
</evidence>
<reference evidence="3 4" key="1">
    <citation type="submission" date="2018-07" db="EMBL/GenBank/DDBJ databases">
        <title>Section-level genome sequencing of Aspergillus section Nigri to investigate inter- and intra-species variation.</title>
        <authorList>
            <consortium name="DOE Joint Genome Institute"/>
            <person name="Vesth T.C."/>
            <person name="Nybo J.L."/>
            <person name="Theobald S."/>
            <person name="Frisvad J.C."/>
            <person name="Larsen T.O."/>
            <person name="Nielsen K.F."/>
            <person name="Hoof J.B."/>
            <person name="Brandl J."/>
            <person name="Salamov A."/>
            <person name="Riley R."/>
            <person name="Gladden J.M."/>
            <person name="Phatale P."/>
            <person name="Nielsen M.T."/>
            <person name="Lyhne E.K."/>
            <person name="Kogle M.E."/>
            <person name="Strasser K."/>
            <person name="McDonnell E."/>
            <person name="Barry K."/>
            <person name="Clum A."/>
            <person name="Chen C."/>
            <person name="Nolan M."/>
            <person name="Sandor L."/>
            <person name="Kuo A."/>
            <person name="Lipzen A."/>
            <person name="Hainaut M."/>
            <person name="Drula E."/>
            <person name="Tsang A."/>
            <person name="Magnuson J.K."/>
            <person name="Henrissat B."/>
            <person name="Wiebenga A."/>
            <person name="Simmons B.A."/>
            <person name="Makela M.R."/>
            <person name="De vries R.P."/>
            <person name="Grigoriev I.V."/>
            <person name="Mortensen U.H."/>
            <person name="Baker S.E."/>
            <person name="Andersen M.R."/>
        </authorList>
    </citation>
    <scope>NUCLEOTIDE SEQUENCE [LARGE SCALE GENOMIC DNA]</scope>
    <source>
        <strain evidence="3 4">ATCC 13496</strain>
    </source>
</reference>
<sequence length="515" mass="56821">MLAIAYLWILLLLRGIHVGAKSTSEVTTITDDASTTSASSTHSGTDSDSIIVVTTETAAAVPTGSYLSYTTTITVGDSVSQTTFTTTTAANTTTSTNGTTTATTTTDTNVVVTGTRNSSSTSTTTATEPANSQPCNGYTEFCSRQYSNITMVTAHNSPFVKKNNIAANQMYKVKTQLEDGVRMLSFEAHYYENDIYLCHTSCDLLNMGTLEEYLTTVTDWMKENPYDVVTILIVNSDYVSPWNFTAPIENSGLIDYVYEPWKIPMSLDDWPTLSEMILKGNRAVVFMDYQANQTAIPYILDEFTQMWETPFSPLNTSFPCTVQRPPGITAAQAEERMYMINHNLNLEIVFEGIDILVPDTAQINETNAVSGYGSLGLMANNCRAKWDRPPNFLLVDYYNDGNVQGSVFEVAAQMNNVTYNGKCCGGSSSTASRIMDVSYTWLSAFIAMGVVRHATSPIINPLARLSEAVVPWRRRTFLRLVVKEDQRPGDDSMKLENYLVKGLDPGYEYGLICIE</sequence>
<dbReference type="InterPro" id="IPR051057">
    <property type="entry name" value="PI-PLC_domain"/>
</dbReference>
<evidence type="ECO:0000256" key="2">
    <source>
        <dbReference type="SAM" id="SignalP"/>
    </source>
</evidence>
<evidence type="ECO:0000313" key="4">
    <source>
        <dbReference type="Proteomes" id="UP000253845"/>
    </source>
</evidence>
<accession>A0A370CB17</accession>